<dbReference type="InterPro" id="IPR001406">
    <property type="entry name" value="PsdUridine_synth_TruA"/>
</dbReference>
<evidence type="ECO:0000256" key="4">
    <source>
        <dbReference type="HAMAP-Rule" id="MF_00171"/>
    </source>
</evidence>
<keyword evidence="2 4" id="KW-0819">tRNA processing</keyword>
<dbReference type="PANTHER" id="PTHR11142:SF0">
    <property type="entry name" value="TRNA PSEUDOURIDINE SYNTHASE-LIKE 1"/>
    <property type="match status" value="1"/>
</dbReference>
<keyword evidence="3 4" id="KW-0413">Isomerase</keyword>
<comment type="similarity">
    <text evidence="1 4 7">Belongs to the tRNA pseudouridine synthase TruA family.</text>
</comment>
<evidence type="ECO:0000256" key="7">
    <source>
        <dbReference type="RuleBase" id="RU003792"/>
    </source>
</evidence>
<reference evidence="9" key="1">
    <citation type="journal article" date="2015" name="ISME J.">
        <title>Aquifer environment selects for microbial species cohorts in sediment and groundwater.</title>
        <authorList>
            <person name="Hug L.A."/>
            <person name="Thomas B.C."/>
            <person name="Brown C.T."/>
            <person name="Frischkorn K.R."/>
            <person name="Williams K.H."/>
            <person name="Tringe S.G."/>
            <person name="Banfield J.F."/>
        </authorList>
    </citation>
    <scope>NUCLEOTIDE SEQUENCE</scope>
</reference>
<dbReference type="InterPro" id="IPR020094">
    <property type="entry name" value="TruA/RsuA/RluB/E/F_N"/>
</dbReference>
<evidence type="ECO:0000313" key="9">
    <source>
        <dbReference type="EMBL" id="AKQ04208.1"/>
    </source>
</evidence>
<dbReference type="PANTHER" id="PTHR11142">
    <property type="entry name" value="PSEUDOURIDYLATE SYNTHASE"/>
    <property type="match status" value="1"/>
</dbReference>
<dbReference type="NCBIfam" id="TIGR00071">
    <property type="entry name" value="hisT_truA"/>
    <property type="match status" value="1"/>
</dbReference>
<dbReference type="InterPro" id="IPR020095">
    <property type="entry name" value="PsdUridine_synth_TruA_C"/>
</dbReference>
<comment type="function">
    <text evidence="4">Formation of pseudouridine at positions 38, 39 and 40 in the anticodon stem and loop of transfer RNAs.</text>
</comment>
<dbReference type="EMBL" id="KT007032">
    <property type="protein sequence ID" value="AKQ04208.1"/>
    <property type="molecule type" value="Genomic_DNA"/>
</dbReference>
<dbReference type="CDD" id="cd02570">
    <property type="entry name" value="PseudoU_synth_EcTruA"/>
    <property type="match status" value="1"/>
</dbReference>
<evidence type="ECO:0000259" key="8">
    <source>
        <dbReference type="Pfam" id="PF01416"/>
    </source>
</evidence>
<dbReference type="EC" id="5.4.99.12" evidence="4"/>
<comment type="catalytic activity">
    <reaction evidence="4 7">
        <text>uridine(38/39/40) in tRNA = pseudouridine(38/39/40) in tRNA</text>
        <dbReference type="Rhea" id="RHEA:22376"/>
        <dbReference type="Rhea" id="RHEA-COMP:10085"/>
        <dbReference type="Rhea" id="RHEA-COMP:10087"/>
        <dbReference type="ChEBI" id="CHEBI:65314"/>
        <dbReference type="ChEBI" id="CHEBI:65315"/>
        <dbReference type="EC" id="5.4.99.12"/>
    </reaction>
</comment>
<gene>
    <name evidence="4 9" type="primary">truA</name>
</gene>
<dbReference type="GO" id="GO:0031119">
    <property type="term" value="P:tRNA pseudouridine synthesis"/>
    <property type="evidence" value="ECO:0007669"/>
    <property type="project" value="UniProtKB-UniRule"/>
</dbReference>
<dbReference type="Gene3D" id="3.30.70.660">
    <property type="entry name" value="Pseudouridine synthase I, catalytic domain, C-terminal subdomain"/>
    <property type="match status" value="1"/>
</dbReference>
<evidence type="ECO:0000256" key="3">
    <source>
        <dbReference type="ARBA" id="ARBA00023235"/>
    </source>
</evidence>
<dbReference type="GO" id="GO:0160147">
    <property type="term" value="F:tRNA pseudouridine(38-40) synthase activity"/>
    <property type="evidence" value="ECO:0007669"/>
    <property type="project" value="UniProtKB-EC"/>
</dbReference>
<protein>
    <recommendedName>
        <fullName evidence="4">tRNA pseudouridine synthase A</fullName>
        <ecNumber evidence="4">5.4.99.12</ecNumber>
    </recommendedName>
    <alternativeName>
        <fullName evidence="4">tRNA pseudouridine(38-40) synthase</fullName>
    </alternativeName>
    <alternativeName>
        <fullName evidence="4">tRNA pseudouridylate synthase I</fullName>
    </alternativeName>
    <alternativeName>
        <fullName evidence="4">tRNA-uridine isomerase I</fullName>
    </alternativeName>
</protein>
<dbReference type="GO" id="GO:0003723">
    <property type="term" value="F:RNA binding"/>
    <property type="evidence" value="ECO:0007669"/>
    <property type="project" value="InterPro"/>
</dbReference>
<dbReference type="Pfam" id="PF01416">
    <property type="entry name" value="PseudoU_synth_1"/>
    <property type="match status" value="2"/>
</dbReference>
<organism evidence="9">
    <name type="scientific">uncultured Chloroflexi bacterium Rifle_16ft_4_minimus_450</name>
    <dbReference type="NCBI Taxonomy" id="1665075"/>
    <lineage>
        <taxon>Bacteria</taxon>
        <taxon>Bacillati</taxon>
        <taxon>Chloroflexota</taxon>
        <taxon>environmental samples</taxon>
    </lineage>
</organism>
<evidence type="ECO:0000256" key="1">
    <source>
        <dbReference type="ARBA" id="ARBA00009375"/>
    </source>
</evidence>
<accession>A0A0H4T8J6</accession>
<dbReference type="AlphaFoldDB" id="A0A0H4T8J6"/>
<feature type="domain" description="Pseudouridine synthase I TruA alpha/beta" evidence="8">
    <location>
        <begin position="144"/>
        <end position="246"/>
    </location>
</feature>
<dbReference type="PIRSF" id="PIRSF001430">
    <property type="entry name" value="tRNA_psdUrid_synth"/>
    <property type="match status" value="1"/>
</dbReference>
<dbReference type="Gene3D" id="3.30.70.580">
    <property type="entry name" value="Pseudouridine synthase I, catalytic domain, N-terminal subdomain"/>
    <property type="match status" value="1"/>
</dbReference>
<proteinExistence type="inferred from homology"/>
<comment type="caution">
    <text evidence="4">Lacks conserved residue(s) required for the propagation of feature annotation.</text>
</comment>
<dbReference type="InterPro" id="IPR020103">
    <property type="entry name" value="PsdUridine_synth_cat_dom_sf"/>
</dbReference>
<evidence type="ECO:0000256" key="5">
    <source>
        <dbReference type="PIRSR" id="PIRSR001430-1"/>
    </source>
</evidence>
<dbReference type="HAMAP" id="MF_00171">
    <property type="entry name" value="TruA"/>
    <property type="match status" value="1"/>
</dbReference>
<evidence type="ECO:0000256" key="6">
    <source>
        <dbReference type="PIRSR" id="PIRSR001430-2"/>
    </source>
</evidence>
<feature type="binding site" evidence="4 6">
    <location>
        <position position="111"/>
    </location>
    <ligand>
        <name>substrate</name>
    </ligand>
</feature>
<name>A0A0H4T8J6_9CHLR</name>
<feature type="domain" description="Pseudouridine synthase I TruA alpha/beta" evidence="8">
    <location>
        <begin position="6"/>
        <end position="104"/>
    </location>
</feature>
<dbReference type="FunFam" id="3.30.70.580:FF:000001">
    <property type="entry name" value="tRNA pseudouridine synthase A"/>
    <property type="match status" value="1"/>
</dbReference>
<feature type="active site" description="Nucleophile" evidence="4 5">
    <location>
        <position position="53"/>
    </location>
</feature>
<sequence length="251" mass="27387">MATYKASIAYDGTDFEGFQRLGPGRRTVQGVLEQALAKLGWQGTSILAAGRTDAGVHARGQVVSFDLEWKHGIEVLGVALNAHLPGDVSVRRVTLAGPGFHPRFSARWRCYRYSLLSAPVRDPLAERYAWRVWPAPDLAPMQAAATMALGEHDFGAFGAAPITGGHTRRQVRLARWMGEREGAAFEIEANAFLHRMVRRIVAVMVEVGRGDLAASQVGWLIEHPDRSWAGKAAPARGLCLEAVVYDEDGSM</sequence>
<dbReference type="SUPFAM" id="SSF55120">
    <property type="entry name" value="Pseudouridine synthase"/>
    <property type="match status" value="1"/>
</dbReference>
<dbReference type="InterPro" id="IPR020097">
    <property type="entry name" value="PsdUridine_synth_TruA_a/b_dom"/>
</dbReference>
<evidence type="ECO:0000256" key="2">
    <source>
        <dbReference type="ARBA" id="ARBA00022694"/>
    </source>
</evidence>
<comment type="subunit">
    <text evidence="4">Homodimer.</text>
</comment>